<organism evidence="2 3">
    <name type="scientific">Ilyodon furcidens</name>
    <name type="common">goldbreast splitfin</name>
    <dbReference type="NCBI Taxonomy" id="33524"/>
    <lineage>
        <taxon>Eukaryota</taxon>
        <taxon>Metazoa</taxon>
        <taxon>Chordata</taxon>
        <taxon>Craniata</taxon>
        <taxon>Vertebrata</taxon>
        <taxon>Euteleostomi</taxon>
        <taxon>Actinopterygii</taxon>
        <taxon>Neopterygii</taxon>
        <taxon>Teleostei</taxon>
        <taxon>Neoteleostei</taxon>
        <taxon>Acanthomorphata</taxon>
        <taxon>Ovalentaria</taxon>
        <taxon>Atherinomorphae</taxon>
        <taxon>Cyprinodontiformes</taxon>
        <taxon>Goodeidae</taxon>
        <taxon>Ilyodon</taxon>
    </lineage>
</organism>
<feature type="non-terminal residue" evidence="2">
    <location>
        <position position="56"/>
    </location>
</feature>
<keyword evidence="3" id="KW-1185">Reference proteome</keyword>
<gene>
    <name evidence="2" type="ORF">ILYODFUR_038851</name>
</gene>
<reference evidence="2 3" key="1">
    <citation type="submission" date="2021-06" db="EMBL/GenBank/DDBJ databases">
        <authorList>
            <person name="Palmer J.M."/>
        </authorList>
    </citation>
    <scope>NUCLEOTIDE SEQUENCE [LARGE SCALE GENOMIC DNA]</scope>
    <source>
        <strain evidence="3">if_2019</strain>
        <tissue evidence="2">Muscle</tissue>
    </source>
</reference>
<keyword evidence="1" id="KW-0732">Signal</keyword>
<protein>
    <submittedName>
        <fullName evidence="2">Uncharacterized protein</fullName>
    </submittedName>
</protein>
<feature type="signal peptide" evidence="1">
    <location>
        <begin position="1"/>
        <end position="19"/>
    </location>
</feature>
<comment type="caution">
    <text evidence="2">The sequence shown here is derived from an EMBL/GenBank/DDBJ whole genome shotgun (WGS) entry which is preliminary data.</text>
</comment>
<dbReference type="Proteomes" id="UP001482620">
    <property type="component" value="Unassembled WGS sequence"/>
</dbReference>
<evidence type="ECO:0000313" key="2">
    <source>
        <dbReference type="EMBL" id="MEQ2250325.1"/>
    </source>
</evidence>
<proteinExistence type="predicted"/>
<accession>A0ABV0V0Z4</accession>
<evidence type="ECO:0000256" key="1">
    <source>
        <dbReference type="SAM" id="SignalP"/>
    </source>
</evidence>
<evidence type="ECO:0000313" key="3">
    <source>
        <dbReference type="Proteomes" id="UP001482620"/>
    </source>
</evidence>
<dbReference type="EMBL" id="JAHRIQ010091451">
    <property type="protein sequence ID" value="MEQ2250325.1"/>
    <property type="molecule type" value="Genomic_DNA"/>
</dbReference>
<feature type="chain" id="PRO_5046828470" evidence="1">
    <location>
        <begin position="20"/>
        <end position="56"/>
    </location>
</feature>
<sequence>MGNRAAQFVAACLIWAVGAEDGGEWSLPADLSLGDEGTCTIEVLDGSELSHQQFIE</sequence>
<name>A0ABV0V0Z4_9TELE</name>